<comment type="caution">
    <text evidence="5">The sequence shown here is derived from an EMBL/GenBank/DDBJ whole genome shotgun (WGS) entry which is preliminary data.</text>
</comment>
<feature type="compositionally biased region" description="Low complexity" evidence="3">
    <location>
        <begin position="282"/>
        <end position="292"/>
    </location>
</feature>
<proteinExistence type="inferred from homology"/>
<dbReference type="EMBL" id="BNBE01000004">
    <property type="protein sequence ID" value="GHG27891.1"/>
    <property type="molecule type" value="Genomic_DNA"/>
</dbReference>
<dbReference type="InterPro" id="IPR010618">
    <property type="entry name" value="RPF"/>
</dbReference>
<feature type="domain" description="LysM" evidence="4">
    <location>
        <begin position="179"/>
        <end position="228"/>
    </location>
</feature>
<name>A0A919BXZ7_STRFL</name>
<reference evidence="5" key="1">
    <citation type="journal article" date="2014" name="Int. J. Syst. Evol. Microbiol.">
        <title>Complete genome sequence of Corynebacterium casei LMG S-19264T (=DSM 44701T), isolated from a smear-ripened cheese.</title>
        <authorList>
            <consortium name="US DOE Joint Genome Institute (JGI-PGF)"/>
            <person name="Walter F."/>
            <person name="Albersmeier A."/>
            <person name="Kalinowski J."/>
            <person name="Ruckert C."/>
        </authorList>
    </citation>
    <scope>NUCLEOTIDE SEQUENCE</scope>
    <source>
        <strain evidence="5">JCM 4122</strain>
    </source>
</reference>
<dbReference type="CDD" id="cd13925">
    <property type="entry name" value="RPF"/>
    <property type="match status" value="1"/>
</dbReference>
<feature type="compositionally biased region" description="Pro residues" evidence="3">
    <location>
        <begin position="309"/>
        <end position="321"/>
    </location>
</feature>
<dbReference type="PRINTS" id="PR01217">
    <property type="entry name" value="PRICHEXTENSN"/>
</dbReference>
<dbReference type="Gene3D" id="1.10.530.10">
    <property type="match status" value="1"/>
</dbReference>
<feature type="region of interest" description="Disordered" evidence="3">
    <location>
        <begin position="214"/>
        <end position="366"/>
    </location>
</feature>
<dbReference type="InterPro" id="IPR016047">
    <property type="entry name" value="M23ase_b-sheet_dom"/>
</dbReference>
<organism evidence="5 6">
    <name type="scientific">Streptomyces filamentosus</name>
    <name type="common">Streptomyces roseosporus</name>
    <dbReference type="NCBI Taxonomy" id="67294"/>
    <lineage>
        <taxon>Bacteria</taxon>
        <taxon>Bacillati</taxon>
        <taxon>Actinomycetota</taxon>
        <taxon>Actinomycetes</taxon>
        <taxon>Kitasatosporales</taxon>
        <taxon>Streptomycetaceae</taxon>
        <taxon>Streptomyces</taxon>
    </lineage>
</organism>
<dbReference type="InterPro" id="IPR018392">
    <property type="entry name" value="LysM"/>
</dbReference>
<dbReference type="Gene3D" id="3.10.350.10">
    <property type="entry name" value="LysM domain"/>
    <property type="match status" value="1"/>
</dbReference>
<evidence type="ECO:0000313" key="5">
    <source>
        <dbReference type="EMBL" id="GHG27891.1"/>
    </source>
</evidence>
<dbReference type="AlphaFoldDB" id="A0A919BXZ7"/>
<dbReference type="GO" id="GO:0004222">
    <property type="term" value="F:metalloendopeptidase activity"/>
    <property type="evidence" value="ECO:0007669"/>
    <property type="project" value="TreeGrafter"/>
</dbReference>
<dbReference type="RefSeq" id="WP_190044730.1">
    <property type="nucleotide sequence ID" value="NZ_BNBE01000004.1"/>
</dbReference>
<dbReference type="PANTHER" id="PTHR21666:SF270">
    <property type="entry name" value="MUREIN HYDROLASE ACTIVATOR ENVC"/>
    <property type="match status" value="1"/>
</dbReference>
<dbReference type="PROSITE" id="PS51782">
    <property type="entry name" value="LYSM"/>
    <property type="match status" value="1"/>
</dbReference>
<accession>A0A919BXZ7</accession>
<reference evidence="5" key="2">
    <citation type="submission" date="2020-09" db="EMBL/GenBank/DDBJ databases">
        <authorList>
            <person name="Sun Q."/>
            <person name="Ohkuma M."/>
        </authorList>
    </citation>
    <scope>NUCLEOTIDE SEQUENCE</scope>
    <source>
        <strain evidence="5">JCM 4122</strain>
    </source>
</reference>
<dbReference type="Proteomes" id="UP000632849">
    <property type="component" value="Unassembled WGS sequence"/>
</dbReference>
<protein>
    <recommendedName>
        <fullName evidence="4">LysM domain-containing protein</fullName>
    </recommendedName>
</protein>
<feature type="region of interest" description="Disordered" evidence="3">
    <location>
        <begin position="111"/>
        <end position="153"/>
    </location>
</feature>
<dbReference type="Pfam" id="PF01476">
    <property type="entry name" value="LysM"/>
    <property type="match status" value="1"/>
</dbReference>
<dbReference type="SUPFAM" id="SSF53955">
    <property type="entry name" value="Lysozyme-like"/>
    <property type="match status" value="1"/>
</dbReference>
<keyword evidence="2" id="KW-0378">Hydrolase</keyword>
<dbReference type="Gene3D" id="2.70.70.10">
    <property type="entry name" value="Glucose Permease (Domain IIA)"/>
    <property type="match status" value="1"/>
</dbReference>
<gene>
    <name evidence="5" type="ORF">GCM10017667_76070</name>
</gene>
<feature type="compositionally biased region" description="Low complexity" evidence="3">
    <location>
        <begin position="118"/>
        <end position="135"/>
    </location>
</feature>
<dbReference type="PANTHER" id="PTHR21666">
    <property type="entry name" value="PEPTIDASE-RELATED"/>
    <property type="match status" value="1"/>
</dbReference>
<sequence length="501" mass="51765">MAVRGRHRRHQPSRINRASLTVTAGGAGIALPLVGAGAAQAASLDVWEKVASCESSSTWHINTGNGYFGGLQFSQSTWEAYGGREFAPRADLASRDQQVAVAERVLKGQGPGAWPACGSRAGLARGGPAPATGSTGSTGSGGGGGGGNDVRTTSLPAQRALPQGPAAKPGPTTVPTVREMYTVTPGDSLSEIARDERVRGGWQRLYEINRKVVGDDPDLIHPGQRLTLKITAPPRTAPGPDARPAAPKPPAAARPTTPKPPPAGAPATHAPPAVEAAHKPSARPSAKPAAKPGTHPTARPPAGAAQSPAPRPATPPAPRPKPTAQTKSEPQTRTEPKPAPQTKPKPQPRPTQQAKPKPRPKPVAVVEDRYSAPVSAGIGTRYGKPGSSWSSGYHTGVDFPVPTGTTVKAVSDGRIVSAGWGGAYGYQIVVRHDDGRYSQYAHLSALSVREGQRVTGGQRIGRSGSTGNSSGPHLHFEIRTGPGYGSDIDPLAYLRARGVSI</sequence>
<dbReference type="InterPro" id="IPR011055">
    <property type="entry name" value="Dup_hybrid_motif"/>
</dbReference>
<evidence type="ECO:0000313" key="6">
    <source>
        <dbReference type="Proteomes" id="UP000632849"/>
    </source>
</evidence>
<evidence type="ECO:0000256" key="2">
    <source>
        <dbReference type="ARBA" id="ARBA00022801"/>
    </source>
</evidence>
<feature type="compositionally biased region" description="Pro residues" evidence="3">
    <location>
        <begin position="246"/>
        <end position="264"/>
    </location>
</feature>
<dbReference type="Pfam" id="PF06737">
    <property type="entry name" value="Transglycosylas"/>
    <property type="match status" value="1"/>
</dbReference>
<evidence type="ECO:0000259" key="4">
    <source>
        <dbReference type="PROSITE" id="PS51782"/>
    </source>
</evidence>
<feature type="compositionally biased region" description="Gly residues" evidence="3">
    <location>
        <begin position="136"/>
        <end position="148"/>
    </location>
</feature>
<dbReference type="SMART" id="SM00257">
    <property type="entry name" value="LysM"/>
    <property type="match status" value="1"/>
</dbReference>
<dbReference type="SUPFAM" id="SSF51261">
    <property type="entry name" value="Duplicated hybrid motif"/>
    <property type="match status" value="1"/>
</dbReference>
<feature type="region of interest" description="Disordered" evidence="3">
    <location>
        <begin position="158"/>
        <end position="177"/>
    </location>
</feature>
<dbReference type="CDD" id="cd00118">
    <property type="entry name" value="LysM"/>
    <property type="match status" value="1"/>
</dbReference>
<dbReference type="CDD" id="cd12797">
    <property type="entry name" value="M23_peptidase"/>
    <property type="match status" value="1"/>
</dbReference>
<dbReference type="FunFam" id="2.70.70.10:FF:000013">
    <property type="entry name" value="Peptidase family M23"/>
    <property type="match status" value="1"/>
</dbReference>
<keyword evidence="6" id="KW-1185">Reference proteome</keyword>
<comment type="similarity">
    <text evidence="1">Belongs to the transglycosylase family. Rpf subfamily.</text>
</comment>
<evidence type="ECO:0000256" key="1">
    <source>
        <dbReference type="ARBA" id="ARBA00010830"/>
    </source>
</evidence>
<feature type="region of interest" description="Disordered" evidence="3">
    <location>
        <begin position="454"/>
        <end position="474"/>
    </location>
</feature>
<dbReference type="InterPro" id="IPR036779">
    <property type="entry name" value="LysM_dom_sf"/>
</dbReference>
<dbReference type="InterPro" id="IPR050570">
    <property type="entry name" value="Cell_wall_metabolism_enzyme"/>
</dbReference>
<dbReference type="Pfam" id="PF01551">
    <property type="entry name" value="Peptidase_M23"/>
    <property type="match status" value="1"/>
</dbReference>
<feature type="compositionally biased region" description="Pro residues" evidence="3">
    <location>
        <begin position="337"/>
        <end position="349"/>
    </location>
</feature>
<evidence type="ECO:0000256" key="3">
    <source>
        <dbReference type="SAM" id="MobiDB-lite"/>
    </source>
</evidence>
<dbReference type="SUPFAM" id="SSF54106">
    <property type="entry name" value="LysM domain"/>
    <property type="match status" value="1"/>
</dbReference>
<dbReference type="InterPro" id="IPR023346">
    <property type="entry name" value="Lysozyme-like_dom_sf"/>
</dbReference>
<feature type="compositionally biased region" description="Low complexity" evidence="3">
    <location>
        <begin position="231"/>
        <end position="245"/>
    </location>
</feature>